<feature type="transmembrane region" description="Helical" evidence="2">
    <location>
        <begin position="361"/>
        <end position="377"/>
    </location>
</feature>
<feature type="transmembrane region" description="Helical" evidence="2">
    <location>
        <begin position="243"/>
        <end position="259"/>
    </location>
</feature>
<dbReference type="AlphaFoldDB" id="A0A432Z8M6"/>
<feature type="transmembrane region" description="Helical" evidence="2">
    <location>
        <begin position="438"/>
        <end position="457"/>
    </location>
</feature>
<feature type="transmembrane region" description="Helical" evidence="2">
    <location>
        <begin position="407"/>
        <end position="426"/>
    </location>
</feature>
<feature type="transmembrane region" description="Helical" evidence="2">
    <location>
        <begin position="161"/>
        <end position="178"/>
    </location>
</feature>
<organism evidence="3 4">
    <name type="scientific">Pseudidiomarina sediminum</name>
    <dbReference type="NCBI Taxonomy" id="431675"/>
    <lineage>
        <taxon>Bacteria</taxon>
        <taxon>Pseudomonadati</taxon>
        <taxon>Pseudomonadota</taxon>
        <taxon>Gammaproteobacteria</taxon>
        <taxon>Alteromonadales</taxon>
        <taxon>Idiomarinaceae</taxon>
        <taxon>Pseudidiomarina</taxon>
    </lineage>
</organism>
<feature type="transmembrane region" description="Helical" evidence="2">
    <location>
        <begin position="190"/>
        <end position="211"/>
    </location>
</feature>
<evidence type="ECO:0000256" key="1">
    <source>
        <dbReference type="SAM" id="MobiDB-lite"/>
    </source>
</evidence>
<feature type="region of interest" description="Disordered" evidence="1">
    <location>
        <begin position="58"/>
        <end position="110"/>
    </location>
</feature>
<dbReference type="PANTHER" id="PTHR38434:SF1">
    <property type="entry name" value="BLL2549 PROTEIN"/>
    <property type="match status" value="1"/>
</dbReference>
<feature type="transmembrane region" description="Helical" evidence="2">
    <location>
        <begin position="821"/>
        <end position="839"/>
    </location>
</feature>
<gene>
    <name evidence="3" type="ORF">CWI80_02110</name>
</gene>
<feature type="compositionally biased region" description="Polar residues" evidence="1">
    <location>
        <begin position="90"/>
        <end position="110"/>
    </location>
</feature>
<dbReference type="PIRSF" id="PIRSF035905">
    <property type="entry name" value="UCP035905_mp"/>
    <property type="match status" value="1"/>
</dbReference>
<keyword evidence="2" id="KW-0812">Transmembrane</keyword>
<proteinExistence type="predicted"/>
<feature type="transmembrane region" description="Helical" evidence="2">
    <location>
        <begin position="217"/>
        <end position="236"/>
    </location>
</feature>
<dbReference type="Proteomes" id="UP000287022">
    <property type="component" value="Unassembled WGS sequence"/>
</dbReference>
<feature type="transmembrane region" description="Helical" evidence="2">
    <location>
        <begin position="522"/>
        <end position="540"/>
    </location>
</feature>
<feature type="transmembrane region" description="Helical" evidence="2">
    <location>
        <begin position="729"/>
        <end position="747"/>
    </location>
</feature>
<protein>
    <submittedName>
        <fullName evidence="3">DUF2339 domain-containing protein</fullName>
    </submittedName>
</protein>
<keyword evidence="2" id="KW-0472">Membrane</keyword>
<dbReference type="InterPro" id="IPR019286">
    <property type="entry name" value="DUF2339_TM"/>
</dbReference>
<feature type="transmembrane region" description="Helical" evidence="2">
    <location>
        <begin position="383"/>
        <end position="400"/>
    </location>
</feature>
<sequence length="882" mass="98285">MEAILFLLNVFLLWGVIVALKDRRRLRELMEKFNRLEVAFHRQRGQLEKLIHQLDGAADKKEDDPQVQQPDLQPETPQDAIIASPATEKTAPSASNDPWTQLQAKQPATPANTDRFTFNFERLLKGNGLFWLGALVLAIGGILLANYAIEAGLLSPVIRVTLGALFGVALVAGAEVVHRFKAKLNVQTPYISAALASGGIVTCFAMTLVAFDYYQFIDVHVAFFVLAVIALSAISLALRFGPVLAGIGIIGAYLVPVLAETNSTNVMALLLYVGFVSLSAIWVADYVKQKWLWWLSFSGHFLWFMAAVAFGNEDYFLSILLFALVTLYLYVFAGVLGWKLNQQMTSALPLKQLLMPRKEQVVVVLTLLLVALALVITAGEMRVAYTCLVLAAVAMAVAYRHSAFDSWPFLVLAFVLFVIHLMRRSFDYNDILFPFEGKYLLVQVAVVVMMGFSVLMLKRFQDRPAYLLLLVVTPLSLYGVSYATSASAAAQFLYPLWAFEVLIIAAIAAYAAIKTRLNQRQVAYLVLSNAMVTLCLTMLLSESVLTLALAAQVASMSYLSRTYEVRIPDWIYKVALLLVVTRLTFAPWLPSYADELLLGVHWTLVVYPLVLAMLWFAIKHNPSQSLQAWFTGVMIHVVALLVTTETSYLLTGDYPHFDHLSYHESVLLSLNWLILAGVYLWRMRLTQSLRKLYEIAGVLLFIGAGVLQLDVSLFRNPFLTSQEVGAGLLNWTIIQWLLPCVVLYALIRLKLLAVTMHRFIYAVIALFGFLFVNAQIRNLFNEGALLWSSPMAQAELYTYSIVWLVLSTVTIFLGQRWAHKPLLNAGFIGLALVILKAFGIDMANLEGLLRALSFIGLGLCLVGIGWLFQRIQPKTQSPQTAP</sequence>
<feature type="transmembrane region" description="Helical" evidence="2">
    <location>
        <begin position="316"/>
        <end position="340"/>
    </location>
</feature>
<feature type="transmembrane region" description="Helical" evidence="2">
    <location>
        <begin position="759"/>
        <end position="776"/>
    </location>
</feature>
<feature type="transmembrane region" description="Helical" evidence="2">
    <location>
        <begin position="291"/>
        <end position="310"/>
    </location>
</feature>
<evidence type="ECO:0000313" key="4">
    <source>
        <dbReference type="Proteomes" id="UP000287022"/>
    </source>
</evidence>
<name>A0A432Z8M6_9GAMM</name>
<dbReference type="EMBL" id="PIQE01000001">
    <property type="protein sequence ID" value="RUO74171.1"/>
    <property type="molecule type" value="Genomic_DNA"/>
</dbReference>
<feature type="transmembrane region" description="Helical" evidence="2">
    <location>
        <begin position="692"/>
        <end position="709"/>
    </location>
</feature>
<dbReference type="PANTHER" id="PTHR38434">
    <property type="entry name" value="BLL2549 PROTEIN"/>
    <property type="match status" value="1"/>
</dbReference>
<dbReference type="STRING" id="1122124.GCA_000423165_00977"/>
<reference evidence="4" key="1">
    <citation type="journal article" date="2018" name="Front. Microbiol.">
        <title>Genome-Based Analysis Reveals the Taxonomy and Diversity of the Family Idiomarinaceae.</title>
        <authorList>
            <person name="Liu Y."/>
            <person name="Lai Q."/>
            <person name="Shao Z."/>
        </authorList>
    </citation>
    <scope>NUCLEOTIDE SEQUENCE [LARGE SCALE GENOMIC DNA]</scope>
    <source>
        <strain evidence="4">c121</strain>
    </source>
</reference>
<comment type="caution">
    <text evidence="3">The sequence shown here is derived from an EMBL/GenBank/DDBJ whole genome shotgun (WGS) entry which is preliminary data.</text>
</comment>
<evidence type="ECO:0000256" key="2">
    <source>
        <dbReference type="SAM" id="Phobius"/>
    </source>
</evidence>
<feature type="transmembrane region" description="Helical" evidence="2">
    <location>
        <begin position="494"/>
        <end position="513"/>
    </location>
</feature>
<keyword evidence="2" id="KW-1133">Transmembrane helix</keyword>
<feature type="transmembrane region" description="Helical" evidence="2">
    <location>
        <begin position="796"/>
        <end position="814"/>
    </location>
</feature>
<feature type="transmembrane region" description="Helical" evidence="2">
    <location>
        <begin position="464"/>
        <end position="482"/>
    </location>
</feature>
<accession>A0A432Z8M6</accession>
<feature type="transmembrane region" description="Helical" evidence="2">
    <location>
        <begin position="265"/>
        <end position="284"/>
    </location>
</feature>
<dbReference type="Pfam" id="PF10101">
    <property type="entry name" value="DUF2339"/>
    <property type="match status" value="1"/>
</dbReference>
<dbReference type="InterPro" id="IPR014600">
    <property type="entry name" value="UCP035905_mem"/>
</dbReference>
<feature type="transmembrane region" description="Helical" evidence="2">
    <location>
        <begin position="596"/>
        <end position="616"/>
    </location>
</feature>
<keyword evidence="4" id="KW-1185">Reference proteome</keyword>
<feature type="transmembrane region" description="Helical" evidence="2">
    <location>
        <begin position="628"/>
        <end position="650"/>
    </location>
</feature>
<feature type="transmembrane region" description="Helical" evidence="2">
    <location>
        <begin position="570"/>
        <end position="590"/>
    </location>
</feature>
<feature type="transmembrane region" description="Helical" evidence="2">
    <location>
        <begin position="6"/>
        <end position="22"/>
    </location>
</feature>
<feature type="transmembrane region" description="Helical" evidence="2">
    <location>
        <begin position="129"/>
        <end position="149"/>
    </location>
</feature>
<evidence type="ECO:0000313" key="3">
    <source>
        <dbReference type="EMBL" id="RUO74171.1"/>
    </source>
</evidence>
<feature type="transmembrane region" description="Helical" evidence="2">
    <location>
        <begin position="851"/>
        <end position="868"/>
    </location>
</feature>